<evidence type="ECO:0000313" key="3">
    <source>
        <dbReference type="Proteomes" id="UP001589627"/>
    </source>
</evidence>
<dbReference type="Proteomes" id="UP001589627">
    <property type="component" value="Unassembled WGS sequence"/>
</dbReference>
<organism evidence="2 3">
    <name type="scientific">Actinoallomurus acaciae</name>
    <dbReference type="NCBI Taxonomy" id="502577"/>
    <lineage>
        <taxon>Bacteria</taxon>
        <taxon>Bacillati</taxon>
        <taxon>Actinomycetota</taxon>
        <taxon>Actinomycetes</taxon>
        <taxon>Streptosporangiales</taxon>
        <taxon>Thermomonosporaceae</taxon>
        <taxon>Actinoallomurus</taxon>
    </lineage>
</organism>
<dbReference type="RefSeq" id="WP_378198791.1">
    <property type="nucleotide sequence ID" value="NZ_JBHLZP010000056.1"/>
</dbReference>
<name>A0ABV5YCB7_9ACTN</name>
<dbReference type="PROSITE" id="PS50818">
    <property type="entry name" value="INTEIN_C_TER"/>
    <property type="match status" value="1"/>
</dbReference>
<dbReference type="NCBIfam" id="TIGR01443">
    <property type="entry name" value="intein_Cterm"/>
    <property type="match status" value="1"/>
</dbReference>
<dbReference type="SUPFAM" id="SSF51294">
    <property type="entry name" value="Hedgehog/intein (Hint) domain"/>
    <property type="match status" value="1"/>
</dbReference>
<dbReference type="Gene3D" id="2.170.16.10">
    <property type="entry name" value="Hedgehog/Intein (Hint) domain"/>
    <property type="match status" value="1"/>
</dbReference>
<keyword evidence="3" id="KW-1185">Reference proteome</keyword>
<dbReference type="InterPro" id="IPR030934">
    <property type="entry name" value="Intein_C"/>
</dbReference>
<reference evidence="2 3" key="1">
    <citation type="submission" date="2024-09" db="EMBL/GenBank/DDBJ databases">
        <authorList>
            <person name="Sun Q."/>
            <person name="Mori K."/>
        </authorList>
    </citation>
    <scope>NUCLEOTIDE SEQUENCE [LARGE SCALE GENOMIC DNA]</scope>
    <source>
        <strain evidence="2 3">TBRC 0563</strain>
    </source>
</reference>
<accession>A0ABV5YCB7</accession>
<dbReference type="CDD" id="cd00081">
    <property type="entry name" value="Hint"/>
    <property type="match status" value="1"/>
</dbReference>
<proteinExistence type="predicted"/>
<comment type="caution">
    <text evidence="2">The sequence shown here is derived from an EMBL/GenBank/DDBJ whole genome shotgun (WGS) entry which is preliminary data.</text>
</comment>
<feature type="compositionally biased region" description="Polar residues" evidence="1">
    <location>
        <begin position="9"/>
        <end position="25"/>
    </location>
</feature>
<evidence type="ECO:0000313" key="2">
    <source>
        <dbReference type="EMBL" id="MFB9832665.1"/>
    </source>
</evidence>
<protein>
    <submittedName>
        <fullName evidence="2">DddA-like double-stranded DNA deaminase toxin</fullName>
    </submittedName>
</protein>
<dbReference type="InterPro" id="IPR036844">
    <property type="entry name" value="Hint_dom_sf"/>
</dbReference>
<dbReference type="Pfam" id="PF07591">
    <property type="entry name" value="PT-HINT"/>
    <property type="match status" value="1"/>
</dbReference>
<dbReference type="EMBL" id="JBHLZP010000056">
    <property type="protein sequence ID" value="MFB9832665.1"/>
    <property type="molecule type" value="Genomic_DNA"/>
</dbReference>
<evidence type="ECO:0000256" key="1">
    <source>
        <dbReference type="SAM" id="MobiDB-lite"/>
    </source>
</evidence>
<dbReference type="Pfam" id="PF14428">
    <property type="entry name" value="DddA-like"/>
    <property type="match status" value="1"/>
</dbReference>
<gene>
    <name evidence="2" type="ORF">ACFFNX_10745</name>
</gene>
<dbReference type="InterPro" id="IPR032724">
    <property type="entry name" value="SCP1.201-like"/>
</dbReference>
<sequence length="284" mass="29921">MVSAAALIPQQNPRSPYETEFSSGTGDKVLAADPKTGKVRAEPVIASFGGTNYKKLIKITVDTDGKSGHKTGVIIATEHHKFWNAVTHAWTRADHLTRQDTLRTPTGKSVRVISAAPRPGHPVVRDLTVAKLHTFYVKAGDAPVLVHNCFDPAEAGAGLPKYTGPTSGSGVAADGRTYDVVSGNKRGDADLLKIVNGRLRGQGVLPGAANSARASDAEQKFAAIMIRDGIDDANLVINNPTGPCMVRLGCDNVLNTILGPDKTLTVHWPDGSGGWASKKYGGTP</sequence>
<feature type="region of interest" description="Disordered" evidence="1">
    <location>
        <begin position="1"/>
        <end position="25"/>
    </location>
</feature>